<organism evidence="3 4">
    <name type="scientific">Apiospora kogelbergensis</name>
    <dbReference type="NCBI Taxonomy" id="1337665"/>
    <lineage>
        <taxon>Eukaryota</taxon>
        <taxon>Fungi</taxon>
        <taxon>Dikarya</taxon>
        <taxon>Ascomycota</taxon>
        <taxon>Pezizomycotina</taxon>
        <taxon>Sordariomycetes</taxon>
        <taxon>Xylariomycetidae</taxon>
        <taxon>Amphisphaeriales</taxon>
        <taxon>Apiosporaceae</taxon>
        <taxon>Apiospora</taxon>
    </lineage>
</organism>
<feature type="region of interest" description="Disordered" evidence="1">
    <location>
        <begin position="174"/>
        <end position="198"/>
    </location>
</feature>
<keyword evidence="2" id="KW-0732">Signal</keyword>
<reference evidence="3 4" key="1">
    <citation type="submission" date="2023-01" db="EMBL/GenBank/DDBJ databases">
        <title>Analysis of 21 Apiospora genomes using comparative genomics revels a genus with tremendous synthesis potential of carbohydrate active enzymes and secondary metabolites.</title>
        <authorList>
            <person name="Sorensen T."/>
        </authorList>
    </citation>
    <scope>NUCLEOTIDE SEQUENCE [LARGE SCALE GENOMIC DNA]</scope>
    <source>
        <strain evidence="3 4">CBS 117206</strain>
    </source>
</reference>
<evidence type="ECO:0000256" key="1">
    <source>
        <dbReference type="SAM" id="MobiDB-lite"/>
    </source>
</evidence>
<evidence type="ECO:0008006" key="5">
    <source>
        <dbReference type="Google" id="ProtNLM"/>
    </source>
</evidence>
<keyword evidence="4" id="KW-1185">Reference proteome</keyword>
<dbReference type="EMBL" id="JAQQWP010000008">
    <property type="protein sequence ID" value="KAK8106737.1"/>
    <property type="molecule type" value="Genomic_DNA"/>
</dbReference>
<feature type="signal peptide" evidence="2">
    <location>
        <begin position="1"/>
        <end position="19"/>
    </location>
</feature>
<dbReference type="InterPro" id="IPR021054">
    <property type="entry name" value="Cell_wall_mannoprotein_1"/>
</dbReference>
<evidence type="ECO:0000256" key="2">
    <source>
        <dbReference type="SAM" id="SignalP"/>
    </source>
</evidence>
<dbReference type="Proteomes" id="UP001392437">
    <property type="component" value="Unassembled WGS sequence"/>
</dbReference>
<comment type="caution">
    <text evidence="3">The sequence shown here is derived from an EMBL/GenBank/DDBJ whole genome shotgun (WGS) entry which is preliminary data.</text>
</comment>
<protein>
    <recommendedName>
        <fullName evidence="5">Cell wall protein</fullName>
    </recommendedName>
</protein>
<feature type="chain" id="PRO_5043329047" description="Cell wall protein" evidence="2">
    <location>
        <begin position="20"/>
        <end position="198"/>
    </location>
</feature>
<evidence type="ECO:0000313" key="3">
    <source>
        <dbReference type="EMBL" id="KAK8106737.1"/>
    </source>
</evidence>
<dbReference type="Pfam" id="PF12296">
    <property type="entry name" value="HsbA"/>
    <property type="match status" value="1"/>
</dbReference>
<evidence type="ECO:0000313" key="4">
    <source>
        <dbReference type="Proteomes" id="UP001392437"/>
    </source>
</evidence>
<gene>
    <name evidence="3" type="ORF">PG999_010096</name>
</gene>
<dbReference type="AlphaFoldDB" id="A0AAW0QL11"/>
<accession>A0AAW0QL11</accession>
<proteinExistence type="predicted"/>
<sequence length="198" mass="20577">MKCCFIRLTALFLSWAAAGSSGSIKRRSSSSLDGAMSDVLVAAQTLDHVVGMYSGGDAEDIECAINTAVVVLRQASNFVNGLVAHLTSEEVQSLQVSIESLDRAGERLVKSFAEKIPNFNEARICNSITTDVLDLDAQVNALVAAAGAKADRDASGSMSSFNQLKESLGSCTAFGRPSPSNGPIGGPRSNGTFARGGT</sequence>
<name>A0AAW0QL11_9PEZI</name>